<evidence type="ECO:0000256" key="2">
    <source>
        <dbReference type="ARBA" id="ARBA00023235"/>
    </source>
</evidence>
<proteinExistence type="inferred from homology"/>
<dbReference type="PANTHER" id="PTHR13774">
    <property type="entry name" value="PHENAZINE BIOSYNTHESIS PROTEIN"/>
    <property type="match status" value="1"/>
</dbReference>
<dbReference type="PANTHER" id="PTHR13774:SF17">
    <property type="entry name" value="PHENAZINE BIOSYNTHESIS-LIKE DOMAIN-CONTAINING PROTEIN"/>
    <property type="match status" value="1"/>
</dbReference>
<dbReference type="PIRSF" id="PIRSF016184">
    <property type="entry name" value="PhzC_PhzF"/>
    <property type="match status" value="1"/>
</dbReference>
<dbReference type="EMBL" id="JAFIQS010000001">
    <property type="protein sequence ID" value="KAG5173799.1"/>
    <property type="molecule type" value="Genomic_DNA"/>
</dbReference>
<keyword evidence="2" id="KW-0413">Isomerase</keyword>
<dbReference type="SUPFAM" id="SSF54506">
    <property type="entry name" value="Diaminopimelate epimerase-like"/>
    <property type="match status" value="1"/>
</dbReference>
<comment type="caution">
    <text evidence="3">The sequence shown here is derived from an EMBL/GenBank/DDBJ whole genome shotgun (WGS) entry which is preliminary data.</text>
</comment>
<reference evidence="3" key="1">
    <citation type="submission" date="2021-02" db="EMBL/GenBank/DDBJ databases">
        <title>Psilocybe cubensis genome.</title>
        <authorList>
            <person name="Mckernan K.J."/>
            <person name="Crawford S."/>
            <person name="Trippe A."/>
            <person name="Kane L.T."/>
            <person name="Mclaughlin S."/>
        </authorList>
    </citation>
    <scope>NUCLEOTIDE SEQUENCE [LARGE SCALE GENOMIC DNA]</scope>
    <source>
        <strain evidence="3">MGC-MH-2018</strain>
    </source>
</reference>
<dbReference type="InterPro" id="IPR003719">
    <property type="entry name" value="Phenazine_PhzF-like"/>
</dbReference>
<evidence type="ECO:0008006" key="4">
    <source>
        <dbReference type="Google" id="ProtNLM"/>
    </source>
</evidence>
<evidence type="ECO:0000256" key="1">
    <source>
        <dbReference type="ARBA" id="ARBA00008270"/>
    </source>
</evidence>
<gene>
    <name evidence="3" type="ORF">JR316_000456</name>
</gene>
<dbReference type="OrthoDB" id="75169at2759"/>
<organism evidence="3">
    <name type="scientific">Psilocybe cubensis</name>
    <name type="common">Psychedelic mushroom</name>
    <name type="synonym">Stropharia cubensis</name>
    <dbReference type="NCBI Taxonomy" id="181762"/>
    <lineage>
        <taxon>Eukaryota</taxon>
        <taxon>Fungi</taxon>
        <taxon>Dikarya</taxon>
        <taxon>Basidiomycota</taxon>
        <taxon>Agaricomycotina</taxon>
        <taxon>Agaricomycetes</taxon>
        <taxon>Agaricomycetidae</taxon>
        <taxon>Agaricales</taxon>
        <taxon>Agaricineae</taxon>
        <taxon>Strophariaceae</taxon>
        <taxon>Psilocybe</taxon>
    </lineage>
</organism>
<dbReference type="AlphaFoldDB" id="A0A8H7Y9H9"/>
<sequence>MLSKTAQFYLGTAFTTSPFKGNPAAVLFLDTLESISIETLGEYAKNFNQPMLSVVSPSSLPSDRKKTLLRSVRFFAPNGKPVPICGHGLLVASKLVFSLPEAVACGIDTIRFENGHGQILSAFKHDDGSVAIEIPATIPGIVSDEHKERIKEAVYKSFGREVKIDDIVNGGEVYGQYVLVKLHENEDLAGSSVNAKELISTGFSVNVFTTKSPTSDQLFVSRMFSPSMLPEPYEDHVCGSAHGVLAPYWSSKLPIKPGEQFKAKMVSHRSGDLNLTYMKAEGILKLSGDVTIFASGTVPLATL</sequence>
<evidence type="ECO:0000313" key="3">
    <source>
        <dbReference type="EMBL" id="KAG5173799.1"/>
    </source>
</evidence>
<dbReference type="GO" id="GO:0016853">
    <property type="term" value="F:isomerase activity"/>
    <property type="evidence" value="ECO:0007669"/>
    <property type="project" value="UniProtKB-KW"/>
</dbReference>
<name>A0A8H7Y9H9_PSICU</name>
<dbReference type="Pfam" id="PF02567">
    <property type="entry name" value="PhzC-PhzF"/>
    <property type="match status" value="1"/>
</dbReference>
<comment type="similarity">
    <text evidence="1">Belongs to the PhzF family.</text>
</comment>
<dbReference type="Gene3D" id="3.10.310.10">
    <property type="entry name" value="Diaminopimelate Epimerase, Chain A, domain 1"/>
    <property type="match status" value="2"/>
</dbReference>
<accession>A0A8H7Y9H9</accession>
<dbReference type="GO" id="GO:0005737">
    <property type="term" value="C:cytoplasm"/>
    <property type="evidence" value="ECO:0007669"/>
    <property type="project" value="TreeGrafter"/>
</dbReference>
<protein>
    <recommendedName>
        <fullName evidence="4">Diaminopimelate epimerase-like protein</fullName>
    </recommendedName>
</protein>